<dbReference type="AlphaFoldDB" id="A0A382Z8W2"/>
<proteinExistence type="inferred from homology"/>
<accession>A0A382Z8W2</accession>
<evidence type="ECO:0000256" key="2">
    <source>
        <dbReference type="ARBA" id="ARBA00008072"/>
    </source>
</evidence>
<dbReference type="PANTHER" id="PTHR43350">
    <property type="entry name" value="NAD-DEPENDENT ALCOHOL DEHYDROGENASE"/>
    <property type="match status" value="1"/>
</dbReference>
<evidence type="ECO:0000313" key="7">
    <source>
        <dbReference type="EMBL" id="SVD91954.1"/>
    </source>
</evidence>
<keyword evidence="3" id="KW-0479">Metal-binding</keyword>
<dbReference type="EMBL" id="UINC01181984">
    <property type="protein sequence ID" value="SVD91954.1"/>
    <property type="molecule type" value="Genomic_DNA"/>
</dbReference>
<gene>
    <name evidence="7" type="ORF">METZ01_LOCUS444808</name>
</gene>
<comment type="cofactor">
    <cofactor evidence="1">
        <name>Zn(2+)</name>
        <dbReference type="ChEBI" id="CHEBI:29105"/>
    </cofactor>
</comment>
<reference evidence="7" key="1">
    <citation type="submission" date="2018-05" db="EMBL/GenBank/DDBJ databases">
        <authorList>
            <person name="Lanie J.A."/>
            <person name="Ng W.-L."/>
            <person name="Kazmierczak K.M."/>
            <person name="Andrzejewski T.M."/>
            <person name="Davidsen T.M."/>
            <person name="Wayne K.J."/>
            <person name="Tettelin H."/>
            <person name="Glass J.I."/>
            <person name="Rusch D."/>
            <person name="Podicherti R."/>
            <person name="Tsui H.-C.T."/>
            <person name="Winkler M.E."/>
        </authorList>
    </citation>
    <scope>NUCLEOTIDE SEQUENCE</scope>
</reference>
<evidence type="ECO:0000256" key="1">
    <source>
        <dbReference type="ARBA" id="ARBA00001947"/>
    </source>
</evidence>
<keyword evidence="5" id="KW-0560">Oxidoreductase</keyword>
<evidence type="ECO:0000256" key="5">
    <source>
        <dbReference type="ARBA" id="ARBA00023002"/>
    </source>
</evidence>
<evidence type="ECO:0000256" key="3">
    <source>
        <dbReference type="ARBA" id="ARBA00022723"/>
    </source>
</evidence>
<dbReference type="InterPro" id="IPR011032">
    <property type="entry name" value="GroES-like_sf"/>
</dbReference>
<feature type="domain" description="Alcohol dehydrogenase-like N-terminal" evidence="6">
    <location>
        <begin position="31"/>
        <end position="105"/>
    </location>
</feature>
<evidence type="ECO:0000259" key="6">
    <source>
        <dbReference type="Pfam" id="PF08240"/>
    </source>
</evidence>
<dbReference type="Pfam" id="PF08240">
    <property type="entry name" value="ADH_N"/>
    <property type="match status" value="1"/>
</dbReference>
<dbReference type="PANTHER" id="PTHR43350:SF19">
    <property type="entry name" value="D-GULOSIDE 3-DEHYDROGENASE"/>
    <property type="match status" value="1"/>
</dbReference>
<protein>
    <recommendedName>
        <fullName evidence="6">Alcohol dehydrogenase-like N-terminal domain-containing protein</fullName>
    </recommendedName>
</protein>
<dbReference type="Gene3D" id="3.40.50.720">
    <property type="entry name" value="NAD(P)-binding Rossmann-like Domain"/>
    <property type="match status" value="1"/>
</dbReference>
<sequence>MKKQVELRSIVFEGINQAKLETKPKTFILSPHDVLIKARYSCISAGTEMAKLTGLQKVSYPFYLGNRAVGHVVATGNAVDNVVIDDLVFSHVHHQNYSLGQQLVCPLPNELNTPVAATLGMALVAMTGIQTVRPELGDNVVVTGAGLVGQFAAQLAALSGAYPILIDIVDERL</sequence>
<dbReference type="GO" id="GO:0016491">
    <property type="term" value="F:oxidoreductase activity"/>
    <property type="evidence" value="ECO:0007669"/>
    <property type="project" value="UniProtKB-KW"/>
</dbReference>
<dbReference type="Gene3D" id="3.90.180.10">
    <property type="entry name" value="Medium-chain alcohol dehydrogenases, catalytic domain"/>
    <property type="match status" value="2"/>
</dbReference>
<comment type="similarity">
    <text evidence="2">Belongs to the zinc-containing alcohol dehydrogenase family.</text>
</comment>
<dbReference type="SUPFAM" id="SSF50129">
    <property type="entry name" value="GroES-like"/>
    <property type="match status" value="1"/>
</dbReference>
<dbReference type="InterPro" id="IPR013154">
    <property type="entry name" value="ADH-like_N"/>
</dbReference>
<keyword evidence="4" id="KW-0862">Zinc</keyword>
<feature type="non-terminal residue" evidence="7">
    <location>
        <position position="173"/>
    </location>
</feature>
<dbReference type="GO" id="GO:0046872">
    <property type="term" value="F:metal ion binding"/>
    <property type="evidence" value="ECO:0007669"/>
    <property type="project" value="UniProtKB-KW"/>
</dbReference>
<name>A0A382Z8W2_9ZZZZ</name>
<organism evidence="7">
    <name type="scientific">marine metagenome</name>
    <dbReference type="NCBI Taxonomy" id="408172"/>
    <lineage>
        <taxon>unclassified sequences</taxon>
        <taxon>metagenomes</taxon>
        <taxon>ecological metagenomes</taxon>
    </lineage>
</organism>
<evidence type="ECO:0000256" key="4">
    <source>
        <dbReference type="ARBA" id="ARBA00022833"/>
    </source>
</evidence>